<proteinExistence type="predicted"/>
<gene>
    <name evidence="2" type="ORF">ACFQRL_06215</name>
</gene>
<organism evidence="2 3">
    <name type="scientific">Microbacterium fluvii</name>
    <dbReference type="NCBI Taxonomy" id="415215"/>
    <lineage>
        <taxon>Bacteria</taxon>
        <taxon>Bacillati</taxon>
        <taxon>Actinomycetota</taxon>
        <taxon>Actinomycetes</taxon>
        <taxon>Micrococcales</taxon>
        <taxon>Microbacteriaceae</taxon>
        <taxon>Microbacterium</taxon>
    </lineage>
</organism>
<feature type="region of interest" description="Disordered" evidence="1">
    <location>
        <begin position="30"/>
        <end position="73"/>
    </location>
</feature>
<evidence type="ECO:0000256" key="1">
    <source>
        <dbReference type="SAM" id="MobiDB-lite"/>
    </source>
</evidence>
<evidence type="ECO:0008006" key="4">
    <source>
        <dbReference type="Google" id="ProtNLM"/>
    </source>
</evidence>
<reference evidence="3" key="1">
    <citation type="journal article" date="2019" name="Int. J. Syst. Evol. Microbiol.">
        <title>The Global Catalogue of Microorganisms (GCM) 10K type strain sequencing project: providing services to taxonomists for standard genome sequencing and annotation.</title>
        <authorList>
            <consortium name="The Broad Institute Genomics Platform"/>
            <consortium name="The Broad Institute Genome Sequencing Center for Infectious Disease"/>
            <person name="Wu L."/>
            <person name="Ma J."/>
        </authorList>
    </citation>
    <scope>NUCLEOTIDE SEQUENCE [LARGE SCALE GENOMIC DNA]</scope>
    <source>
        <strain evidence="3">CGMCC 1.15772</strain>
    </source>
</reference>
<comment type="caution">
    <text evidence="2">The sequence shown here is derived from an EMBL/GenBank/DDBJ whole genome shotgun (WGS) entry which is preliminary data.</text>
</comment>
<feature type="compositionally biased region" description="Low complexity" evidence="1">
    <location>
        <begin position="30"/>
        <end position="53"/>
    </location>
</feature>
<evidence type="ECO:0000313" key="3">
    <source>
        <dbReference type="Proteomes" id="UP001596507"/>
    </source>
</evidence>
<keyword evidence="3" id="KW-1185">Reference proteome</keyword>
<dbReference type="RefSeq" id="WP_262873440.1">
    <property type="nucleotide sequence ID" value="NZ_BAABKW010000002.1"/>
</dbReference>
<evidence type="ECO:0000313" key="2">
    <source>
        <dbReference type="EMBL" id="MFC7268546.1"/>
    </source>
</evidence>
<protein>
    <recommendedName>
        <fullName evidence="4">DUF3558 domain-containing protein</fullName>
    </recommendedName>
</protein>
<dbReference type="EMBL" id="JBHTBE010000001">
    <property type="protein sequence ID" value="MFC7268546.1"/>
    <property type="molecule type" value="Genomic_DNA"/>
</dbReference>
<name>A0ABW2HFR1_9MICO</name>
<accession>A0ABW2HFR1</accession>
<dbReference type="Proteomes" id="UP001596507">
    <property type="component" value="Unassembled WGS sequence"/>
</dbReference>
<sequence>MSTKNLWIVAGAAVAVVAALIIALVASGAGAPAPTPTPTVSATPTPTPSATTPTPTPTPTPTDSGAPQAEGTCQNTATPEFLAMMDDREWTVKNTAGQESGAKPFAVFPDGSPDGWISCRWAADPDAATDNIIDLAWAPFTVDQIDGATAALDAEGYSHKDGGAGGILYVYDDESGGPEGDAYLFTQYDVRWAMTEEELGFIQAPAAQ</sequence>